<evidence type="ECO:0000256" key="2">
    <source>
        <dbReference type="ARBA" id="ARBA00022679"/>
    </source>
</evidence>
<evidence type="ECO:0000259" key="9">
    <source>
        <dbReference type="Pfam" id="PF01743"/>
    </source>
</evidence>
<gene>
    <name evidence="11" type="ORF">AVDCRST_MAG09-2242</name>
</gene>
<dbReference type="AlphaFoldDB" id="A0A6J4TJ89"/>
<feature type="domain" description="tRNA nucleotidyltransferase/poly(A) polymerase RNA and SrmB- binding" evidence="10">
    <location>
        <begin position="186"/>
        <end position="239"/>
    </location>
</feature>
<evidence type="ECO:0000256" key="5">
    <source>
        <dbReference type="ARBA" id="ARBA00022723"/>
    </source>
</evidence>
<dbReference type="Gene3D" id="1.10.3090.10">
    <property type="entry name" value="cca-adding enzyme, domain 2"/>
    <property type="match status" value="1"/>
</dbReference>
<feature type="domain" description="Poly A polymerase head" evidence="9">
    <location>
        <begin position="28"/>
        <end position="150"/>
    </location>
</feature>
<dbReference type="Pfam" id="PF12627">
    <property type="entry name" value="PolyA_pol_RNAbd"/>
    <property type="match status" value="1"/>
</dbReference>
<dbReference type="GO" id="GO:0008033">
    <property type="term" value="P:tRNA processing"/>
    <property type="evidence" value="ECO:0007669"/>
    <property type="project" value="UniProtKB-KW"/>
</dbReference>
<keyword evidence="4 11" id="KW-0548">Nucleotidyltransferase</keyword>
<evidence type="ECO:0000256" key="4">
    <source>
        <dbReference type="ARBA" id="ARBA00022695"/>
    </source>
</evidence>
<dbReference type="SUPFAM" id="SSF81891">
    <property type="entry name" value="Poly A polymerase C-terminal region-like"/>
    <property type="match status" value="1"/>
</dbReference>
<dbReference type="EMBL" id="CADCVZ010000063">
    <property type="protein sequence ID" value="CAA9523982.1"/>
    <property type="molecule type" value="Genomic_DNA"/>
</dbReference>
<dbReference type="CDD" id="cd05398">
    <property type="entry name" value="NT_ClassII-CCAase"/>
    <property type="match status" value="1"/>
</dbReference>
<dbReference type="Pfam" id="PF01743">
    <property type="entry name" value="PolyA_pol"/>
    <property type="match status" value="1"/>
</dbReference>
<keyword evidence="2 8" id="KW-0808">Transferase</keyword>
<dbReference type="SUPFAM" id="SSF81301">
    <property type="entry name" value="Nucleotidyltransferase"/>
    <property type="match status" value="1"/>
</dbReference>
<protein>
    <submittedName>
        <fullName evidence="11">CCA tRNA nucleotidyltransferase</fullName>
        <ecNumber evidence="11">2.7.7.72</ecNumber>
    </submittedName>
</protein>
<dbReference type="Gene3D" id="3.30.460.10">
    <property type="entry name" value="Beta Polymerase, domain 2"/>
    <property type="match status" value="1"/>
</dbReference>
<evidence type="ECO:0000256" key="6">
    <source>
        <dbReference type="ARBA" id="ARBA00022741"/>
    </source>
</evidence>
<dbReference type="InterPro" id="IPR043519">
    <property type="entry name" value="NT_sf"/>
</dbReference>
<evidence type="ECO:0000256" key="7">
    <source>
        <dbReference type="ARBA" id="ARBA00022842"/>
    </source>
</evidence>
<evidence type="ECO:0000256" key="1">
    <source>
        <dbReference type="ARBA" id="ARBA00001946"/>
    </source>
</evidence>
<dbReference type="GO" id="GO:0046872">
    <property type="term" value="F:metal ion binding"/>
    <property type="evidence" value="ECO:0007669"/>
    <property type="project" value="UniProtKB-KW"/>
</dbReference>
<dbReference type="GO" id="GO:0000166">
    <property type="term" value="F:nucleotide binding"/>
    <property type="evidence" value="ECO:0007669"/>
    <property type="project" value="UniProtKB-KW"/>
</dbReference>
<comment type="cofactor">
    <cofactor evidence="1">
        <name>Mg(2+)</name>
        <dbReference type="ChEBI" id="CHEBI:18420"/>
    </cofactor>
</comment>
<organism evidence="11">
    <name type="scientific">uncultured Sphingomonas sp</name>
    <dbReference type="NCBI Taxonomy" id="158754"/>
    <lineage>
        <taxon>Bacteria</taxon>
        <taxon>Pseudomonadati</taxon>
        <taxon>Pseudomonadota</taxon>
        <taxon>Alphaproteobacteria</taxon>
        <taxon>Sphingomonadales</taxon>
        <taxon>Sphingomonadaceae</taxon>
        <taxon>Sphingomonas</taxon>
        <taxon>environmental samples</taxon>
    </lineage>
</organism>
<evidence type="ECO:0000256" key="8">
    <source>
        <dbReference type="RuleBase" id="RU003953"/>
    </source>
</evidence>
<dbReference type="InterPro" id="IPR002646">
    <property type="entry name" value="PolA_pol_head_dom"/>
</dbReference>
<keyword evidence="6" id="KW-0547">Nucleotide-binding</keyword>
<reference evidence="11" key="1">
    <citation type="submission" date="2020-02" db="EMBL/GenBank/DDBJ databases">
        <authorList>
            <person name="Meier V. D."/>
        </authorList>
    </citation>
    <scope>NUCLEOTIDE SEQUENCE</scope>
    <source>
        <strain evidence="11">AVDCRST_MAG09</strain>
    </source>
</reference>
<comment type="similarity">
    <text evidence="8">Belongs to the tRNA nucleotidyltransferase/poly(A) polymerase family.</text>
</comment>
<dbReference type="InterPro" id="IPR050264">
    <property type="entry name" value="Bact_CCA-adding_enz_type3_sf"/>
</dbReference>
<keyword evidence="5" id="KW-0479">Metal-binding</keyword>
<keyword evidence="3" id="KW-0819">tRNA processing</keyword>
<dbReference type="GO" id="GO:0004810">
    <property type="term" value="F:CCA tRNA nucleotidyltransferase activity"/>
    <property type="evidence" value="ECO:0007669"/>
    <property type="project" value="UniProtKB-EC"/>
</dbReference>
<sequence length="393" mass="41975">MDLSSLHELAEKNGVPLLLAALGPGTSRFVGGAVRDTLLGLPVQDLDLATTLSPYEVMRRCGAAGIRTVPTGIAHGTVTAVSAGQTVEITTLRADVATDGRWAEVAFTDDWRADAERRDFTMNALYFDPPSGELFDFFGGREDLTAGKVRFIGDPLRRIAEDHLRILRFFRFHARFGGGELDRSGLAACIARANDLMALSRERIADELLKLLALPDPGATVTVMVGEDVLRPVLPEIAPAALPRLNRLIEAERQAAVPPAGLRRLSALLPPEPLLAEKVAARLKLSNKARKRLAIAADQDLDGSPRALAYWIGPEGAADRLLLAGRIEDSAGVAKWTPPKLPIAGGALIKRGLAPGPTVARTLQAIEGRWVAEGFPNGERLETIVADALAGGL</sequence>
<name>A0A6J4TJ89_9SPHN</name>
<dbReference type="EC" id="2.7.7.72" evidence="11"/>
<accession>A0A6J4TJ89</accession>
<keyword evidence="7" id="KW-0460">Magnesium</keyword>
<evidence type="ECO:0000256" key="3">
    <source>
        <dbReference type="ARBA" id="ARBA00022694"/>
    </source>
</evidence>
<keyword evidence="8" id="KW-0694">RNA-binding</keyword>
<evidence type="ECO:0000259" key="10">
    <source>
        <dbReference type="Pfam" id="PF12627"/>
    </source>
</evidence>
<dbReference type="GO" id="GO:0000049">
    <property type="term" value="F:tRNA binding"/>
    <property type="evidence" value="ECO:0007669"/>
    <property type="project" value="TreeGrafter"/>
</dbReference>
<dbReference type="InterPro" id="IPR032828">
    <property type="entry name" value="PolyA_RNA-bd"/>
</dbReference>
<evidence type="ECO:0000313" key="11">
    <source>
        <dbReference type="EMBL" id="CAA9523982.1"/>
    </source>
</evidence>
<proteinExistence type="inferred from homology"/>
<dbReference type="PANTHER" id="PTHR46173:SF1">
    <property type="entry name" value="CCA TRNA NUCLEOTIDYLTRANSFERASE 1, MITOCHONDRIAL"/>
    <property type="match status" value="1"/>
</dbReference>
<dbReference type="PANTHER" id="PTHR46173">
    <property type="entry name" value="CCA TRNA NUCLEOTIDYLTRANSFERASE 1, MITOCHONDRIAL"/>
    <property type="match status" value="1"/>
</dbReference>